<evidence type="ECO:0000313" key="3">
    <source>
        <dbReference type="Proteomes" id="UP000199215"/>
    </source>
</evidence>
<feature type="region of interest" description="Disordered" evidence="1">
    <location>
        <begin position="1"/>
        <end position="24"/>
    </location>
</feature>
<dbReference type="Proteomes" id="UP000199215">
    <property type="component" value="Unassembled WGS sequence"/>
</dbReference>
<evidence type="ECO:0000256" key="1">
    <source>
        <dbReference type="SAM" id="MobiDB-lite"/>
    </source>
</evidence>
<evidence type="ECO:0000313" key="2">
    <source>
        <dbReference type="EMBL" id="SEH60830.1"/>
    </source>
</evidence>
<reference evidence="2 3" key="1">
    <citation type="submission" date="2016-10" db="EMBL/GenBank/DDBJ databases">
        <authorList>
            <person name="de Groot N.N."/>
        </authorList>
    </citation>
    <scope>NUCLEOTIDE SEQUENCE [LARGE SCALE GENOMIC DNA]</scope>
    <source>
        <strain evidence="2 3">IBRC-M10418</strain>
    </source>
</reference>
<proteinExistence type="predicted"/>
<protein>
    <submittedName>
        <fullName evidence="2">Uncharacterized protein</fullName>
    </submittedName>
</protein>
<sequence length="87" mass="9673">MSVQKTRHTISTSTLDSETKGPGDTVHLELQYYSSKTIVDVRFGASEWSMTFNDDGVIKPGESEGPRPPKWLPEAIAQVEPGLQVRR</sequence>
<dbReference type="RefSeq" id="WP_092817611.1">
    <property type="nucleotide sequence ID" value="NZ_FNWU01000012.1"/>
</dbReference>
<organism evidence="2 3">
    <name type="scientific">Halopenitus malekzadehii</name>
    <dbReference type="NCBI Taxonomy" id="1267564"/>
    <lineage>
        <taxon>Archaea</taxon>
        <taxon>Methanobacteriati</taxon>
        <taxon>Methanobacteriota</taxon>
        <taxon>Stenosarchaea group</taxon>
        <taxon>Halobacteria</taxon>
        <taxon>Halobacteriales</taxon>
        <taxon>Haloferacaceae</taxon>
        <taxon>Halopenitus</taxon>
    </lineage>
</organism>
<accession>A0A1H6JNR4</accession>
<keyword evidence="3" id="KW-1185">Reference proteome</keyword>
<gene>
    <name evidence="2" type="ORF">SAMN05192561_11243</name>
</gene>
<dbReference type="AlphaFoldDB" id="A0A1H6JNR4"/>
<name>A0A1H6JNR4_9EURY</name>
<dbReference type="EMBL" id="FNWU01000012">
    <property type="protein sequence ID" value="SEH60830.1"/>
    <property type="molecule type" value="Genomic_DNA"/>
</dbReference>